<accession>Q5ZCD6</accession>
<proteinExistence type="predicted"/>
<dbReference type="Proteomes" id="UP000817658">
    <property type="component" value="Chromosome 1"/>
</dbReference>
<dbReference type="EMBL" id="AP003225">
    <property type="protein sequence ID" value="BAD61426.1"/>
    <property type="molecule type" value="Genomic_DNA"/>
</dbReference>
<feature type="region of interest" description="Disordered" evidence="1">
    <location>
        <begin position="1"/>
        <end position="53"/>
    </location>
</feature>
<feature type="region of interest" description="Disordered" evidence="1">
    <location>
        <begin position="143"/>
        <end position="187"/>
    </location>
</feature>
<gene>
    <name evidence="2" type="primary">P0011G08.26</name>
</gene>
<feature type="compositionally biased region" description="Gly residues" evidence="1">
    <location>
        <begin position="159"/>
        <end position="170"/>
    </location>
</feature>
<reference evidence="2" key="1">
    <citation type="journal article" date="2002" name="Nature">
        <title>The genome sequence and structure of rice chromosome 1.</title>
        <authorList>
            <person name="Sasaki T."/>
            <person name="Matsumoto T."/>
            <person name="Yamamoto K."/>
            <person name="Sakata K."/>
            <person name="Baba T."/>
            <person name="Katayose Y."/>
            <person name="Wu J."/>
            <person name="Niimura Y."/>
            <person name="Cheng Z."/>
            <person name="Nagamura Y."/>
            <person name="Antonio B.A."/>
            <person name="Kanamori H."/>
            <person name="Hosokawa S."/>
            <person name="Masukawa M."/>
            <person name="Arikawa K."/>
            <person name="Chiden Y."/>
            <person name="Hayashi M."/>
            <person name="Okamoto M."/>
            <person name="Ando T."/>
            <person name="Aoki H."/>
            <person name="Arita K."/>
            <person name="Hamada M."/>
            <person name="Harada C."/>
            <person name="Hijishita S."/>
            <person name="Honda M."/>
            <person name="Ichikawa Y."/>
            <person name="Idonuma A."/>
            <person name="Iijima M."/>
            <person name="Ikeda M."/>
            <person name="Ikeno M."/>
            <person name="Itoh S."/>
            <person name="Itoh T."/>
            <person name="Itoh Y."/>
            <person name="Itoh Y."/>
            <person name="Iwabuchi A."/>
            <person name="Kamiya K."/>
            <person name="Karasawa W."/>
            <person name="Katagiri S."/>
            <person name="Kikuta A."/>
            <person name="Kobayashi N."/>
            <person name="Kono I."/>
            <person name="Machita K."/>
            <person name="Maehara T."/>
            <person name="Mizuno H."/>
            <person name="Mizubayashi T."/>
            <person name="Mukai Y."/>
            <person name="Nagasaki H."/>
            <person name="Nakashima M."/>
            <person name="Nakama Y."/>
            <person name="Nakamichi Y."/>
            <person name="Nakamura M."/>
            <person name="Namiki N."/>
            <person name="Negishi M."/>
            <person name="Ohta I."/>
            <person name="Ono N."/>
            <person name="Saji S."/>
            <person name="Sakai K."/>
            <person name="Shibata M."/>
            <person name="Shimokawa T."/>
            <person name="Shomura A."/>
            <person name="Song J."/>
            <person name="Takazaki Y."/>
            <person name="Terasawa K."/>
            <person name="Tsuji K."/>
            <person name="Waki K."/>
            <person name="Yamagata H."/>
            <person name="Yamane H."/>
            <person name="Yoshiki S."/>
            <person name="Yoshihara R."/>
            <person name="Yukawa K."/>
            <person name="Zhong H."/>
            <person name="Iwama H."/>
            <person name="Endo T."/>
            <person name="Ito H."/>
            <person name="Hahn J.H."/>
            <person name="Kim H.I."/>
            <person name="Eun M.Y."/>
            <person name="Yano M."/>
            <person name="Jiang J."/>
            <person name="Gojobori T."/>
        </authorList>
    </citation>
    <scope>NUCLEOTIDE SEQUENCE [LARGE SCALE GENOMIC DNA]</scope>
</reference>
<sequence>MDEGEKSDFPEWLGAAREDLRGSDELIGPARATGRRPKRGARGERGGRGAGWTGLTSREVHARAAEQIVDHAHGEEGMADRLDRVKPTWRLCGGHVGGERRKKASRRTNGWRRRLHRDMVRRLQLKGSTPDRWEPVCGVGWGGEAPWRSGDERRPPGASGNGGEAVPGGDGAREWFGEDDANGKNLGEELTGVRKRYRRRFEDGKGWKADGGTRPSGGARRMTPRRRGVGASASGKMRGSAKMGRTGAPLWLPALAGSHGSATTTMAVKAAMWSEVGLGGMGELVGARLASGKGSLWAVRTWRWRGCKGAVKAVDRTARIKPRAWASAVKAEAASWHGRGGGVGATGRKGGVSGALCPLPHQDKGESEAALPAREKRKEEEEREPCSFRFWAARLERRVGLASPRWRLVACGGGAMVTQRMTAKREEGWFGGERGPRRSTRQR</sequence>
<evidence type="ECO:0000256" key="1">
    <source>
        <dbReference type="SAM" id="MobiDB-lite"/>
    </source>
</evidence>
<feature type="compositionally biased region" description="Basic and acidic residues" evidence="1">
    <location>
        <begin position="361"/>
        <end position="378"/>
    </location>
</feature>
<evidence type="ECO:0000313" key="2">
    <source>
        <dbReference type="EMBL" id="BAD61426.1"/>
    </source>
</evidence>
<dbReference type="AlphaFoldDB" id="Q5ZCD6"/>
<protein>
    <submittedName>
        <fullName evidence="2">Uncharacterized protein</fullName>
    </submittedName>
</protein>
<feature type="region of interest" description="Disordered" evidence="1">
    <location>
        <begin position="204"/>
        <end position="244"/>
    </location>
</feature>
<feature type="region of interest" description="Disordered" evidence="1">
    <location>
        <begin position="357"/>
        <end position="378"/>
    </location>
</feature>
<name>Q5ZCD6_ORYSJ</name>
<organism evidence="2">
    <name type="scientific">Oryza sativa subsp. japonica</name>
    <name type="common">Rice</name>
    <dbReference type="NCBI Taxonomy" id="39947"/>
    <lineage>
        <taxon>Eukaryota</taxon>
        <taxon>Viridiplantae</taxon>
        <taxon>Streptophyta</taxon>
        <taxon>Embryophyta</taxon>
        <taxon>Tracheophyta</taxon>
        <taxon>Spermatophyta</taxon>
        <taxon>Magnoliopsida</taxon>
        <taxon>Liliopsida</taxon>
        <taxon>Poales</taxon>
        <taxon>Poaceae</taxon>
        <taxon>BOP clade</taxon>
        <taxon>Oryzoideae</taxon>
        <taxon>Oryzeae</taxon>
        <taxon>Oryzinae</taxon>
        <taxon>Oryza</taxon>
        <taxon>Oryza sativa</taxon>
    </lineage>
</organism>